<dbReference type="PANTHER" id="PTHR30603:SF60">
    <property type="entry name" value="RNA POLYMERASE SIGMA FACTOR RPOD"/>
    <property type="match status" value="1"/>
</dbReference>
<evidence type="ECO:0000313" key="8">
    <source>
        <dbReference type="Proteomes" id="UP000318081"/>
    </source>
</evidence>
<evidence type="ECO:0000256" key="1">
    <source>
        <dbReference type="ARBA" id="ARBA00007788"/>
    </source>
</evidence>
<dbReference type="RefSeq" id="WP_145215756.1">
    <property type="nucleotide sequence ID" value="NZ_CP036432.1"/>
</dbReference>
<dbReference type="Pfam" id="PF04542">
    <property type="entry name" value="Sigma70_r2"/>
    <property type="match status" value="1"/>
</dbReference>
<dbReference type="InterPro" id="IPR007624">
    <property type="entry name" value="RNA_pol_sigma70_r3"/>
</dbReference>
<dbReference type="Gene3D" id="1.10.10.10">
    <property type="entry name" value="Winged helix-like DNA-binding domain superfamily/Winged helix DNA-binding domain"/>
    <property type="match status" value="2"/>
</dbReference>
<name>A0ABX5XW98_9BACT</name>
<dbReference type="Gene3D" id="1.20.120.1810">
    <property type="match status" value="1"/>
</dbReference>
<dbReference type="InterPro" id="IPR014284">
    <property type="entry name" value="RNA_pol_sigma-70_dom"/>
</dbReference>
<dbReference type="InterPro" id="IPR036388">
    <property type="entry name" value="WH-like_DNA-bd_sf"/>
</dbReference>
<reference evidence="7 8" key="1">
    <citation type="submission" date="2019-02" db="EMBL/GenBank/DDBJ databases">
        <title>Deep-cultivation of Planctomycetes and their phenomic and genomic characterization uncovers novel biology.</title>
        <authorList>
            <person name="Wiegand S."/>
            <person name="Jogler M."/>
            <person name="Boedeker C."/>
            <person name="Pinto D."/>
            <person name="Vollmers J."/>
            <person name="Rivas-Marin E."/>
            <person name="Kohn T."/>
            <person name="Peeters S.H."/>
            <person name="Heuer A."/>
            <person name="Rast P."/>
            <person name="Oberbeckmann S."/>
            <person name="Bunk B."/>
            <person name="Jeske O."/>
            <person name="Meyerdierks A."/>
            <person name="Storesund J.E."/>
            <person name="Kallscheuer N."/>
            <person name="Luecker S."/>
            <person name="Lage O.M."/>
            <person name="Pohl T."/>
            <person name="Merkel B.J."/>
            <person name="Hornburger P."/>
            <person name="Mueller R.-W."/>
            <person name="Bruemmer F."/>
            <person name="Labrenz M."/>
            <person name="Spormann A.M."/>
            <person name="Op den Camp H."/>
            <person name="Overmann J."/>
            <person name="Amann R."/>
            <person name="Jetten M.S.M."/>
            <person name="Mascher T."/>
            <person name="Medema M.H."/>
            <person name="Devos D.P."/>
            <person name="Kaster A.-K."/>
            <person name="Ovreas L."/>
            <person name="Rohde M."/>
            <person name="Galperin M.Y."/>
            <person name="Jogler C."/>
        </authorList>
    </citation>
    <scope>NUCLEOTIDE SEQUENCE [LARGE SCALE GENOMIC DNA]</scope>
    <source>
        <strain evidence="7 8">TBK1r</strain>
    </source>
</reference>
<keyword evidence="4" id="KW-0238">DNA-binding</keyword>
<dbReference type="EMBL" id="CP036432">
    <property type="protein sequence ID" value="QDV85700.1"/>
    <property type="molecule type" value="Genomic_DNA"/>
</dbReference>
<comment type="similarity">
    <text evidence="1">Belongs to the sigma-70 factor family.</text>
</comment>
<dbReference type="SUPFAM" id="SSF88946">
    <property type="entry name" value="Sigma2 domain of RNA polymerase sigma factors"/>
    <property type="match status" value="1"/>
</dbReference>
<sequence length="454" mass="52376">MVIENFVETWCDHNDDQYDSVSLYLQEMGRTPLLTRAQELDFAREIDRRRVAVFENMLRIDFVLREVLDALQGVADGRLRADRVIEFEYRNNNAKKRALAALRVNLQTITGLFEAQAQAFASVLCSSTRPRTAKLLSHQVLRRRERMIRLVRELNVKFGYIEQQLPAVFTIDHRAKNLARRRKETALREFISYTHHPPAKFCQRVARICRDYEHYVDAKKELTEGNLRLVVSVAKKYRGRGVAFLDLIQEGNAGLMRAAEKFEQERGFKFSTYATWWIRQAITRATATQSRTVKLPPHAMSETTSFMRDAGQLRQSLRREPTNRELAESLGLCEKRLRILQHSSRATVSLDSLEGSDEERSARLSQITSKNGHPIHAVEYSELKRRIANIMDELQPREREVLMLRFGIGGGIPKTLAEVGDEFGVCRERVRQVLQRAMHKIASSEHADVLQSLV</sequence>
<dbReference type="PROSITE" id="PS00715">
    <property type="entry name" value="SIGMA70_1"/>
    <property type="match status" value="1"/>
</dbReference>
<dbReference type="InterPro" id="IPR000943">
    <property type="entry name" value="RNA_pol_sigma70"/>
</dbReference>
<keyword evidence="8" id="KW-1185">Reference proteome</keyword>
<dbReference type="InterPro" id="IPR007630">
    <property type="entry name" value="RNA_pol_sigma70_r4"/>
</dbReference>
<dbReference type="Pfam" id="PF04545">
    <property type="entry name" value="Sigma70_r4"/>
    <property type="match status" value="1"/>
</dbReference>
<keyword evidence="3" id="KW-0731">Sigma factor</keyword>
<keyword evidence="2" id="KW-0805">Transcription regulation</keyword>
<dbReference type="SUPFAM" id="SSF88659">
    <property type="entry name" value="Sigma3 and sigma4 domains of RNA polymerase sigma factors"/>
    <property type="match status" value="2"/>
</dbReference>
<dbReference type="NCBIfam" id="TIGR02937">
    <property type="entry name" value="sigma70-ECF"/>
    <property type="match status" value="1"/>
</dbReference>
<organism evidence="7 8">
    <name type="scientific">Stieleria magnilauensis</name>
    <dbReference type="NCBI Taxonomy" id="2527963"/>
    <lineage>
        <taxon>Bacteria</taxon>
        <taxon>Pseudomonadati</taxon>
        <taxon>Planctomycetota</taxon>
        <taxon>Planctomycetia</taxon>
        <taxon>Pirellulales</taxon>
        <taxon>Pirellulaceae</taxon>
        <taxon>Stieleria</taxon>
    </lineage>
</organism>
<dbReference type="PRINTS" id="PR00046">
    <property type="entry name" value="SIGMA70FCT"/>
</dbReference>
<dbReference type="InterPro" id="IPR009042">
    <property type="entry name" value="RNA_pol_sigma70_r1_2"/>
</dbReference>
<dbReference type="InterPro" id="IPR050239">
    <property type="entry name" value="Sigma-70_RNA_pol_init_factors"/>
</dbReference>
<dbReference type="Pfam" id="PF04539">
    <property type="entry name" value="Sigma70_r3"/>
    <property type="match status" value="1"/>
</dbReference>
<accession>A0ABX5XW98</accession>
<evidence type="ECO:0000259" key="6">
    <source>
        <dbReference type="PROSITE" id="PS00715"/>
    </source>
</evidence>
<feature type="domain" description="RNA polymerase sigma-70" evidence="6">
    <location>
        <begin position="246"/>
        <end position="259"/>
    </location>
</feature>
<dbReference type="InterPro" id="IPR013325">
    <property type="entry name" value="RNA_pol_sigma_r2"/>
</dbReference>
<dbReference type="Proteomes" id="UP000318081">
    <property type="component" value="Chromosome"/>
</dbReference>
<protein>
    <submittedName>
        <fullName evidence="7">RNA polymerase sigma factor SigA</fullName>
    </submittedName>
</protein>
<evidence type="ECO:0000256" key="5">
    <source>
        <dbReference type="ARBA" id="ARBA00023163"/>
    </source>
</evidence>
<evidence type="ECO:0000256" key="2">
    <source>
        <dbReference type="ARBA" id="ARBA00023015"/>
    </source>
</evidence>
<keyword evidence="5" id="KW-0804">Transcription</keyword>
<dbReference type="Pfam" id="PF00140">
    <property type="entry name" value="Sigma70_r1_2"/>
    <property type="match status" value="1"/>
</dbReference>
<evidence type="ECO:0000256" key="4">
    <source>
        <dbReference type="ARBA" id="ARBA00023125"/>
    </source>
</evidence>
<dbReference type="PANTHER" id="PTHR30603">
    <property type="entry name" value="RNA POLYMERASE SIGMA FACTOR RPO"/>
    <property type="match status" value="1"/>
</dbReference>
<dbReference type="CDD" id="cd06171">
    <property type="entry name" value="Sigma70_r4"/>
    <property type="match status" value="1"/>
</dbReference>
<gene>
    <name evidence="7" type="primary">sigA_2</name>
    <name evidence="7" type="ORF">TBK1r_47160</name>
</gene>
<evidence type="ECO:0000313" key="7">
    <source>
        <dbReference type="EMBL" id="QDV85700.1"/>
    </source>
</evidence>
<dbReference type="InterPro" id="IPR007627">
    <property type="entry name" value="RNA_pol_sigma70_r2"/>
</dbReference>
<evidence type="ECO:0000256" key="3">
    <source>
        <dbReference type="ARBA" id="ARBA00023082"/>
    </source>
</evidence>
<proteinExistence type="inferred from homology"/>
<dbReference type="InterPro" id="IPR013324">
    <property type="entry name" value="RNA_pol_sigma_r3/r4-like"/>
</dbReference>